<dbReference type="Gene3D" id="2.60.200.30">
    <property type="entry name" value="Probable inorganic polyphosphate/atp-NAD kinase, domain 2"/>
    <property type="match status" value="1"/>
</dbReference>
<dbReference type="PANTHER" id="PTHR20275:SF0">
    <property type="entry name" value="NAD KINASE"/>
    <property type="match status" value="1"/>
</dbReference>
<dbReference type="KEGG" id="stai:STAIW_v1c02490"/>
<dbReference type="GO" id="GO:0019674">
    <property type="term" value="P:NAD+ metabolic process"/>
    <property type="evidence" value="ECO:0007669"/>
    <property type="project" value="InterPro"/>
</dbReference>
<name>S5MAW8_9MOLU</name>
<keyword evidence="2" id="KW-1185">Reference proteome</keyword>
<dbReference type="SUPFAM" id="SSF111331">
    <property type="entry name" value="NAD kinase/diacylglycerol kinase-like"/>
    <property type="match status" value="1"/>
</dbReference>
<dbReference type="OrthoDB" id="9774737at2"/>
<dbReference type="HOGENOM" id="CLU_008831_0_3_14"/>
<keyword evidence="1" id="KW-0808">Transferase</keyword>
<evidence type="ECO:0000313" key="1">
    <source>
        <dbReference type="EMBL" id="AGR40913.1"/>
    </source>
</evidence>
<reference evidence="1 2" key="1">
    <citation type="journal article" date="2013" name="Genome Biol. Evol.">
        <title>Comparison of metabolic capacities and inference of gene content evolution in mosquito-associated Spiroplasma diminutum and S. taiwanense.</title>
        <authorList>
            <person name="Lo W.S."/>
            <person name="Ku C."/>
            <person name="Chen L.L."/>
            <person name="Chang T.H."/>
            <person name="Kuo C.H."/>
        </authorList>
    </citation>
    <scope>NUCLEOTIDE SEQUENCE [LARGE SCALE GENOMIC DNA]</scope>
    <source>
        <strain evidence="1">CT-1</strain>
    </source>
</reference>
<dbReference type="EMBL" id="CP005074">
    <property type="protein sequence ID" value="AGR40913.1"/>
    <property type="molecule type" value="Genomic_DNA"/>
</dbReference>
<dbReference type="InterPro" id="IPR017437">
    <property type="entry name" value="ATP-NAD_kinase_PpnK-typ_C"/>
</dbReference>
<dbReference type="GO" id="GO:0003951">
    <property type="term" value="F:NAD+ kinase activity"/>
    <property type="evidence" value="ECO:0007669"/>
    <property type="project" value="InterPro"/>
</dbReference>
<dbReference type="PANTHER" id="PTHR20275">
    <property type="entry name" value="NAD KINASE"/>
    <property type="match status" value="1"/>
</dbReference>
<organism evidence="1 2">
    <name type="scientific">Spiroplasma taiwanense CT-1</name>
    <dbReference type="NCBI Taxonomy" id="1276220"/>
    <lineage>
        <taxon>Bacteria</taxon>
        <taxon>Bacillati</taxon>
        <taxon>Mycoplasmatota</taxon>
        <taxon>Mollicutes</taxon>
        <taxon>Entomoplasmatales</taxon>
        <taxon>Spiroplasmataceae</taxon>
        <taxon>Spiroplasma</taxon>
    </lineage>
</organism>
<keyword evidence="1" id="KW-0418">Kinase</keyword>
<protein>
    <submittedName>
        <fullName evidence="1">Inorganic polyphosphate/ATP-NAD kinase</fullName>
    </submittedName>
</protein>
<dbReference type="RefSeq" id="WP_020834052.1">
    <property type="nucleotide sequence ID" value="NC_021846.1"/>
</dbReference>
<dbReference type="PATRIC" id="fig|1276220.3.peg.251"/>
<dbReference type="InterPro" id="IPR017438">
    <property type="entry name" value="ATP-NAD_kinase_N"/>
</dbReference>
<dbReference type="eggNOG" id="COG0061">
    <property type="taxonomic scope" value="Bacteria"/>
</dbReference>
<evidence type="ECO:0000313" key="2">
    <source>
        <dbReference type="Proteomes" id="UP000014984"/>
    </source>
</evidence>
<gene>
    <name evidence="1" type="primary">ppnK</name>
    <name evidence="1" type="ORF">STAIW_v1c02490</name>
</gene>
<dbReference type="Proteomes" id="UP000014984">
    <property type="component" value="Chromosome"/>
</dbReference>
<dbReference type="AlphaFoldDB" id="S5MAW8"/>
<dbReference type="InterPro" id="IPR016064">
    <property type="entry name" value="NAD/diacylglycerol_kinase_sf"/>
</dbReference>
<dbReference type="Gene3D" id="3.40.50.10330">
    <property type="entry name" value="Probable inorganic polyphosphate/atp-NAD kinase, domain 1"/>
    <property type="match status" value="1"/>
</dbReference>
<dbReference type="GO" id="GO:0006741">
    <property type="term" value="P:NADP+ biosynthetic process"/>
    <property type="evidence" value="ECO:0007669"/>
    <property type="project" value="TreeGrafter"/>
</dbReference>
<sequence length="268" mass="30632">MLSFNIVKNDYKTTIQSISDFKDKLIKRGWILKEKNPQFVFIFGGDGTFLKAISLYKKQIDDVFFVPFKSGGIGYYTNKNRIDEFDLTLDLIENNTFSIDKFELLEVQNNGDSYLVANELKILNEKSALYIEIFINDEFLEKFHGTGLVISTSNGSTGYMKSAGGAIILPKNSKIFQMQELIPVSTNKFRTLNAPLILNDSHFLTLKLEEKSKEIMIIDTIEVPIIDKYISIKVSNKIIKVITSLEGKKNSKVEILRDIFIKDKEIIE</sequence>
<accession>S5MAW8</accession>
<dbReference type="STRING" id="1276220.STAIW_v1c02490"/>
<proteinExistence type="predicted"/>
<dbReference type="Pfam" id="PF20143">
    <property type="entry name" value="NAD_kinase_C"/>
    <property type="match status" value="1"/>
</dbReference>